<dbReference type="OrthoDB" id="958254at2759"/>
<dbReference type="EMBL" id="CAACVG010011530">
    <property type="protein sequence ID" value="VEN58290.1"/>
    <property type="molecule type" value="Genomic_DNA"/>
</dbReference>
<feature type="signal peptide" evidence="6">
    <location>
        <begin position="1"/>
        <end position="19"/>
    </location>
</feature>
<comment type="similarity">
    <text evidence="2">Belongs to the GILT family.</text>
</comment>
<evidence type="ECO:0000256" key="2">
    <source>
        <dbReference type="ARBA" id="ARBA00005679"/>
    </source>
</evidence>
<dbReference type="Proteomes" id="UP000410492">
    <property type="component" value="Unassembled WGS sequence"/>
</dbReference>
<keyword evidence="3" id="KW-0964">Secreted</keyword>
<dbReference type="InterPro" id="IPR004911">
    <property type="entry name" value="Interferon-induced_GILT"/>
</dbReference>
<keyword evidence="8" id="KW-1185">Reference proteome</keyword>
<dbReference type="AlphaFoldDB" id="A0A653DDJ6"/>
<evidence type="ECO:0000313" key="7">
    <source>
        <dbReference type="EMBL" id="VEN58290.1"/>
    </source>
</evidence>
<dbReference type="GO" id="GO:0005576">
    <property type="term" value="C:extracellular region"/>
    <property type="evidence" value="ECO:0007669"/>
    <property type="project" value="UniProtKB-SubCell"/>
</dbReference>
<protein>
    <submittedName>
        <fullName evidence="7">Uncharacterized protein</fullName>
    </submittedName>
</protein>
<comment type="subcellular location">
    <subcellularLocation>
        <location evidence="1">Secreted</location>
    </subcellularLocation>
</comment>
<evidence type="ECO:0000256" key="3">
    <source>
        <dbReference type="ARBA" id="ARBA00022525"/>
    </source>
</evidence>
<dbReference type="PANTHER" id="PTHR13234">
    <property type="entry name" value="GAMMA-INTERFERON INDUCIBLE LYSOSOMAL THIOL REDUCTASE GILT"/>
    <property type="match status" value="1"/>
</dbReference>
<dbReference type="GO" id="GO:0016671">
    <property type="term" value="F:oxidoreductase activity, acting on a sulfur group of donors, disulfide as acceptor"/>
    <property type="evidence" value="ECO:0007669"/>
    <property type="project" value="InterPro"/>
</dbReference>
<evidence type="ECO:0000256" key="1">
    <source>
        <dbReference type="ARBA" id="ARBA00004613"/>
    </source>
</evidence>
<gene>
    <name evidence="7" type="ORF">CALMAC_LOCUS16683</name>
</gene>
<evidence type="ECO:0000256" key="4">
    <source>
        <dbReference type="ARBA" id="ARBA00022729"/>
    </source>
</evidence>
<keyword evidence="5" id="KW-0325">Glycoprotein</keyword>
<organism evidence="7 8">
    <name type="scientific">Callosobruchus maculatus</name>
    <name type="common">Southern cowpea weevil</name>
    <name type="synonym">Pulse bruchid</name>
    <dbReference type="NCBI Taxonomy" id="64391"/>
    <lineage>
        <taxon>Eukaryota</taxon>
        <taxon>Metazoa</taxon>
        <taxon>Ecdysozoa</taxon>
        <taxon>Arthropoda</taxon>
        <taxon>Hexapoda</taxon>
        <taxon>Insecta</taxon>
        <taxon>Pterygota</taxon>
        <taxon>Neoptera</taxon>
        <taxon>Endopterygota</taxon>
        <taxon>Coleoptera</taxon>
        <taxon>Polyphaga</taxon>
        <taxon>Cucujiformia</taxon>
        <taxon>Chrysomeloidea</taxon>
        <taxon>Chrysomelidae</taxon>
        <taxon>Bruchinae</taxon>
        <taxon>Bruchini</taxon>
        <taxon>Callosobruchus</taxon>
    </lineage>
</organism>
<evidence type="ECO:0000256" key="6">
    <source>
        <dbReference type="SAM" id="SignalP"/>
    </source>
</evidence>
<sequence>MKLLLIATTFLSVICLSHTAEKLKVAVYYESVTSDHGDFFRQQLLRVYEELEEYLDLDLVPFGKGTAKKHGDKWKFECEHGPKECEANAYHSCAVDIATTRQALKFAECAFIQFTPTSTSAMKWCGKRSGITYASLDACRQKRGDELLAANAEKSKNVGYQTVPAVAFNGKYDPMESDIATKNLKKIICSKLKNVPPQCKQHGEH</sequence>
<dbReference type="PANTHER" id="PTHR13234:SF8">
    <property type="entry name" value="GAMMA-INTERFERON-INDUCIBLE LYSOSOMAL THIOL REDUCTASE"/>
    <property type="match status" value="1"/>
</dbReference>
<evidence type="ECO:0000256" key="5">
    <source>
        <dbReference type="ARBA" id="ARBA00023180"/>
    </source>
</evidence>
<evidence type="ECO:0000313" key="8">
    <source>
        <dbReference type="Proteomes" id="UP000410492"/>
    </source>
</evidence>
<keyword evidence="4 6" id="KW-0732">Signal</keyword>
<dbReference type="Pfam" id="PF03227">
    <property type="entry name" value="GILT"/>
    <property type="match status" value="1"/>
</dbReference>
<accession>A0A653DDJ6</accession>
<name>A0A653DDJ6_CALMS</name>
<proteinExistence type="inferred from homology"/>
<reference evidence="7 8" key="1">
    <citation type="submission" date="2019-01" db="EMBL/GenBank/DDBJ databases">
        <authorList>
            <person name="Sayadi A."/>
        </authorList>
    </citation>
    <scope>NUCLEOTIDE SEQUENCE [LARGE SCALE GENOMIC DNA]</scope>
</reference>
<feature type="chain" id="PRO_5024795046" evidence="6">
    <location>
        <begin position="20"/>
        <end position="205"/>
    </location>
</feature>